<dbReference type="HOGENOM" id="CLU_2462903_0_0_9"/>
<sequence length="88" mass="10364">MNNVIFDPDEYIKSGGVIEDVEFLEIRENMRKHKKIDLREQKRYGIMLLFISYGIMKLSKIIPELLFWVFILGTLGITAILSKEKIIF</sequence>
<keyword evidence="1" id="KW-0472">Membrane</keyword>
<keyword evidence="1" id="KW-1133">Transmembrane helix</keyword>
<dbReference type="AlphaFoldDB" id="C9L7T4"/>
<dbReference type="Proteomes" id="UP000003755">
    <property type="component" value="Unassembled WGS sequence"/>
</dbReference>
<evidence type="ECO:0000313" key="2">
    <source>
        <dbReference type="EMBL" id="EEX21829.1"/>
    </source>
</evidence>
<dbReference type="RefSeq" id="WP_003020612.1">
    <property type="nucleotide sequence ID" value="NZ_CP022413.2"/>
</dbReference>
<reference evidence="2" key="1">
    <citation type="submission" date="2009-09" db="EMBL/GenBank/DDBJ databases">
        <authorList>
            <person name="Weinstock G."/>
            <person name="Sodergren E."/>
            <person name="Clifton S."/>
            <person name="Fulton L."/>
            <person name="Fulton B."/>
            <person name="Courtney L."/>
            <person name="Fronick C."/>
            <person name="Harrison M."/>
            <person name="Strong C."/>
            <person name="Farmer C."/>
            <person name="Delahaunty K."/>
            <person name="Markovic C."/>
            <person name="Hall O."/>
            <person name="Minx P."/>
            <person name="Tomlinson C."/>
            <person name="Mitreva M."/>
            <person name="Nelson J."/>
            <person name="Hou S."/>
            <person name="Wollam A."/>
            <person name="Pepin K.H."/>
            <person name="Johnson M."/>
            <person name="Bhonagiri V."/>
            <person name="Nash W.E."/>
            <person name="Warren W."/>
            <person name="Chinwalla A."/>
            <person name="Mardis E.R."/>
            <person name="Wilson R.K."/>
        </authorList>
    </citation>
    <scope>NUCLEOTIDE SEQUENCE [LARGE SCALE GENOMIC DNA]</scope>
    <source>
        <strain evidence="2">DSM 20583</strain>
    </source>
</reference>
<organism evidence="2 3">
    <name type="scientific">Blautia hansenii DSM 20583</name>
    <dbReference type="NCBI Taxonomy" id="537007"/>
    <lineage>
        <taxon>Bacteria</taxon>
        <taxon>Bacillati</taxon>
        <taxon>Bacillota</taxon>
        <taxon>Clostridia</taxon>
        <taxon>Lachnospirales</taxon>
        <taxon>Lachnospiraceae</taxon>
        <taxon>Blautia</taxon>
    </lineage>
</organism>
<evidence type="ECO:0000256" key="1">
    <source>
        <dbReference type="SAM" id="Phobius"/>
    </source>
</evidence>
<dbReference type="KEGG" id="bhan:CGC63_09445"/>
<accession>C9L7T4</accession>
<keyword evidence="3" id="KW-1185">Reference proteome</keyword>
<dbReference type="EMBL" id="ABYU02000016">
    <property type="protein sequence ID" value="EEX21829.1"/>
    <property type="molecule type" value="Genomic_DNA"/>
</dbReference>
<protein>
    <submittedName>
        <fullName evidence="2">Uncharacterized protein</fullName>
    </submittedName>
</protein>
<comment type="caution">
    <text evidence="2">The sequence shown here is derived from an EMBL/GenBank/DDBJ whole genome shotgun (WGS) entry which is preliminary data.</text>
</comment>
<proteinExistence type="predicted"/>
<feature type="transmembrane region" description="Helical" evidence="1">
    <location>
        <begin position="65"/>
        <end position="82"/>
    </location>
</feature>
<evidence type="ECO:0000313" key="3">
    <source>
        <dbReference type="Proteomes" id="UP000003755"/>
    </source>
</evidence>
<name>C9L7T4_BLAHA</name>
<dbReference type="STRING" id="537007.BLAHAN_05454"/>
<keyword evidence="1" id="KW-0812">Transmembrane</keyword>
<gene>
    <name evidence="2" type="ORF">BLAHAN_05454</name>
</gene>